<evidence type="ECO:0000256" key="4">
    <source>
        <dbReference type="ARBA" id="ARBA00022679"/>
    </source>
</evidence>
<evidence type="ECO:0000256" key="2">
    <source>
        <dbReference type="ARBA" id="ARBA00011971"/>
    </source>
</evidence>
<evidence type="ECO:0000256" key="6">
    <source>
        <dbReference type="HAMAP-Rule" id="MF_01208"/>
    </source>
</evidence>
<keyword evidence="3 6" id="KW-0328">Glycosyltransferase</keyword>
<feature type="domain" description="Phosphoribosyltransferase" evidence="7">
    <location>
        <begin position="51"/>
        <end position="155"/>
    </location>
</feature>
<evidence type="ECO:0000256" key="5">
    <source>
        <dbReference type="ARBA" id="ARBA00022975"/>
    </source>
</evidence>
<comment type="caution">
    <text evidence="6">Lacks conserved residue(s) required for the propagation of feature annotation.</text>
</comment>
<sequence length="175" mass="19062">MSDTELGTLIEDSGAVMTGKFKLSDGSLTDYYIDKYVFETKPDILSIITDEIVDQIDEDEIDVVVGPALGAVPLVTAVSLEARIPAAYIRMGEKHRGTQARVEGTIEKGMRVAVLEDVTSTGNTILETAKLVEEIGGLVEQLITVVDRNAGAVEHIRDEGYELDFLTRVGEDFQV</sequence>
<evidence type="ECO:0000313" key="9">
    <source>
        <dbReference type="Proteomes" id="UP000273828"/>
    </source>
</evidence>
<comment type="pathway">
    <text evidence="1 6">Pyrimidine metabolism; UMP biosynthesis via de novo pathway; UMP from orotate: step 1/2.</text>
</comment>
<dbReference type="InterPro" id="IPR023031">
    <property type="entry name" value="OPRT"/>
</dbReference>
<proteinExistence type="inferred from homology"/>
<dbReference type="SUPFAM" id="SSF53271">
    <property type="entry name" value="PRTase-like"/>
    <property type="match status" value="1"/>
</dbReference>
<comment type="cofactor">
    <cofactor evidence="6">
        <name>Mg(2+)</name>
        <dbReference type="ChEBI" id="CHEBI:18420"/>
    </cofactor>
</comment>
<reference evidence="8 9" key="1">
    <citation type="submission" date="2018-10" db="EMBL/GenBank/DDBJ databases">
        <title>Natrarchaeobius chitinivorans gen. nov., sp. nov., and Natrarchaeobius haloalkaliphilus sp. nov., alkaliphilic, chitin-utilizing haloarchaea from hypersaline alkaline lakes.</title>
        <authorList>
            <person name="Sorokin D.Y."/>
            <person name="Elcheninov A.G."/>
            <person name="Kostrikina N.A."/>
            <person name="Bale N.J."/>
            <person name="Sinninghe Damste J.S."/>
            <person name="Khijniak T.V."/>
            <person name="Kublanov I.V."/>
            <person name="Toshchakov S.V."/>
        </authorList>
    </citation>
    <scope>NUCLEOTIDE SEQUENCE [LARGE SCALE GENOMIC DNA]</scope>
    <source>
        <strain evidence="8 9">AArcht-Sl</strain>
    </source>
</reference>
<dbReference type="RefSeq" id="WP_124179267.1">
    <property type="nucleotide sequence ID" value="NZ_REFY01000005.1"/>
</dbReference>
<dbReference type="PANTHER" id="PTHR19278:SF9">
    <property type="entry name" value="URIDINE 5'-MONOPHOSPHATE SYNTHASE"/>
    <property type="match status" value="1"/>
</dbReference>
<keyword evidence="5 6" id="KW-0665">Pyrimidine biosynthesis</keyword>
<dbReference type="InterPro" id="IPR029057">
    <property type="entry name" value="PRTase-like"/>
</dbReference>
<dbReference type="UniPathway" id="UPA00070">
    <property type="reaction ID" value="UER00119"/>
</dbReference>
<comment type="catalytic activity">
    <reaction evidence="6">
        <text>orotidine 5'-phosphate + diphosphate = orotate + 5-phospho-alpha-D-ribose 1-diphosphate</text>
        <dbReference type="Rhea" id="RHEA:10380"/>
        <dbReference type="ChEBI" id="CHEBI:30839"/>
        <dbReference type="ChEBI" id="CHEBI:33019"/>
        <dbReference type="ChEBI" id="CHEBI:57538"/>
        <dbReference type="ChEBI" id="CHEBI:58017"/>
        <dbReference type="EC" id="2.4.2.10"/>
    </reaction>
</comment>
<dbReference type="GO" id="GO:0019856">
    <property type="term" value="P:pyrimidine nucleobase biosynthetic process"/>
    <property type="evidence" value="ECO:0007669"/>
    <property type="project" value="TreeGrafter"/>
</dbReference>
<dbReference type="InterPro" id="IPR004467">
    <property type="entry name" value="Or_phspho_trans_dom"/>
</dbReference>
<dbReference type="GO" id="GO:0004588">
    <property type="term" value="F:orotate phosphoribosyltransferase activity"/>
    <property type="evidence" value="ECO:0007669"/>
    <property type="project" value="UniProtKB-UniRule"/>
</dbReference>
<dbReference type="HAMAP" id="MF_01208">
    <property type="entry name" value="PyrE"/>
    <property type="match status" value="1"/>
</dbReference>
<dbReference type="AlphaFoldDB" id="A0A3N6LZA5"/>
<dbReference type="GO" id="GO:0000287">
    <property type="term" value="F:magnesium ion binding"/>
    <property type="evidence" value="ECO:0007669"/>
    <property type="project" value="UniProtKB-UniRule"/>
</dbReference>
<dbReference type="NCBIfam" id="TIGR00336">
    <property type="entry name" value="pyrE"/>
    <property type="match status" value="1"/>
</dbReference>
<name>A0A3N6LZA5_9EURY</name>
<dbReference type="GO" id="GO:0044205">
    <property type="term" value="P:'de novo' UMP biosynthetic process"/>
    <property type="evidence" value="ECO:0007669"/>
    <property type="project" value="UniProtKB-UniRule"/>
</dbReference>
<dbReference type="PANTHER" id="PTHR19278">
    <property type="entry name" value="OROTATE PHOSPHORIBOSYLTRANSFERASE"/>
    <property type="match status" value="1"/>
</dbReference>
<dbReference type="InterPro" id="IPR000836">
    <property type="entry name" value="PRTase_dom"/>
</dbReference>
<organism evidence="8 9">
    <name type="scientific">Natrarchaeobius halalkaliphilus</name>
    <dbReference type="NCBI Taxonomy" id="1679091"/>
    <lineage>
        <taxon>Archaea</taxon>
        <taxon>Methanobacteriati</taxon>
        <taxon>Methanobacteriota</taxon>
        <taxon>Stenosarchaea group</taxon>
        <taxon>Halobacteria</taxon>
        <taxon>Halobacteriales</taxon>
        <taxon>Natrialbaceae</taxon>
        <taxon>Natrarchaeobius</taxon>
    </lineage>
</organism>
<feature type="binding site" evidence="6">
    <location>
        <position position="94"/>
    </location>
    <ligand>
        <name>5-phospho-alpha-D-ribose 1-diphosphate</name>
        <dbReference type="ChEBI" id="CHEBI:58017"/>
        <note>ligand shared between dimeric partners</note>
    </ligand>
</feature>
<dbReference type="Pfam" id="PF00156">
    <property type="entry name" value="Pribosyltran"/>
    <property type="match status" value="1"/>
</dbReference>
<dbReference type="Gene3D" id="3.40.50.2020">
    <property type="match status" value="1"/>
</dbReference>
<keyword evidence="4 6" id="KW-0808">Transferase</keyword>
<gene>
    <name evidence="6 8" type="primary">pyrE</name>
    <name evidence="8" type="ORF">EA462_14590</name>
</gene>
<evidence type="ECO:0000313" key="8">
    <source>
        <dbReference type="EMBL" id="RQG88073.1"/>
    </source>
</evidence>
<keyword evidence="9" id="KW-1185">Reference proteome</keyword>
<feature type="binding site" evidence="6">
    <location>
        <position position="148"/>
    </location>
    <ligand>
        <name>orotate</name>
        <dbReference type="ChEBI" id="CHEBI:30839"/>
    </ligand>
</feature>
<evidence type="ECO:0000256" key="1">
    <source>
        <dbReference type="ARBA" id="ARBA00004889"/>
    </source>
</evidence>
<evidence type="ECO:0000259" key="7">
    <source>
        <dbReference type="Pfam" id="PF00156"/>
    </source>
</evidence>
<dbReference type="EC" id="2.4.2.10" evidence="2 6"/>
<feature type="binding site" description="in other chain" evidence="6">
    <location>
        <begin position="116"/>
        <end position="124"/>
    </location>
    <ligand>
        <name>5-phospho-alpha-D-ribose 1-diphosphate</name>
        <dbReference type="ChEBI" id="CHEBI:58017"/>
        <note>ligand shared between dimeric partners</note>
    </ligand>
</feature>
<keyword evidence="6" id="KW-0460">Magnesium</keyword>
<feature type="binding site" evidence="6">
    <location>
        <position position="90"/>
    </location>
    <ligand>
        <name>5-phospho-alpha-D-ribose 1-diphosphate</name>
        <dbReference type="ChEBI" id="CHEBI:58017"/>
        <note>ligand shared between dimeric partners</note>
    </ligand>
</feature>
<comment type="function">
    <text evidence="6">Catalyzes the transfer of a ribosyl phosphate group from 5-phosphoribose 1-diphosphate to orotate, leading to the formation of orotidine monophosphate (OMP).</text>
</comment>
<comment type="caution">
    <text evidence="8">The sequence shown here is derived from an EMBL/GenBank/DDBJ whole genome shotgun (WGS) entry which is preliminary data.</text>
</comment>
<dbReference type="OrthoDB" id="9089at2157"/>
<comment type="subunit">
    <text evidence="6">Homodimer.</text>
</comment>
<accession>A0A3N6LZA5</accession>
<dbReference type="EMBL" id="REFY01000005">
    <property type="protein sequence ID" value="RQG88073.1"/>
    <property type="molecule type" value="Genomic_DNA"/>
</dbReference>
<dbReference type="CDD" id="cd06223">
    <property type="entry name" value="PRTases_typeI"/>
    <property type="match status" value="1"/>
</dbReference>
<comment type="similarity">
    <text evidence="6">Belongs to the purine/pyrimidine phosphoribosyltransferase family. PyrE subfamily.</text>
</comment>
<dbReference type="Proteomes" id="UP000273828">
    <property type="component" value="Unassembled WGS sequence"/>
</dbReference>
<protein>
    <recommendedName>
        <fullName evidence="2 6">Orotate phosphoribosyltransferase</fullName>
        <shortName evidence="6">OPRT</shortName>
        <shortName evidence="6">OPRTase</shortName>
        <ecNumber evidence="2 6">2.4.2.10</ecNumber>
    </recommendedName>
</protein>
<evidence type="ECO:0000256" key="3">
    <source>
        <dbReference type="ARBA" id="ARBA00022676"/>
    </source>
</evidence>